<comment type="caution">
    <text evidence="2">The sequence shown here is derived from an EMBL/GenBank/DDBJ whole genome shotgun (WGS) entry which is preliminary data.</text>
</comment>
<dbReference type="PROSITE" id="PS50181">
    <property type="entry name" value="FBOX"/>
    <property type="match status" value="1"/>
</dbReference>
<dbReference type="EMBL" id="JACGWO010000006">
    <property type="protein sequence ID" value="KAK4424759.1"/>
    <property type="molecule type" value="Genomic_DNA"/>
</dbReference>
<dbReference type="InterPro" id="IPR036047">
    <property type="entry name" value="F-box-like_dom_sf"/>
</dbReference>
<reference evidence="2" key="1">
    <citation type="submission" date="2020-06" db="EMBL/GenBank/DDBJ databases">
        <authorList>
            <person name="Li T."/>
            <person name="Hu X."/>
            <person name="Zhang T."/>
            <person name="Song X."/>
            <person name="Zhang H."/>
            <person name="Dai N."/>
            <person name="Sheng W."/>
            <person name="Hou X."/>
            <person name="Wei L."/>
        </authorList>
    </citation>
    <scope>NUCLEOTIDE SEQUENCE</scope>
    <source>
        <strain evidence="2">3651</strain>
        <tissue evidence="2">Leaf</tissue>
    </source>
</reference>
<dbReference type="SMART" id="SM00256">
    <property type="entry name" value="FBOX"/>
    <property type="match status" value="1"/>
</dbReference>
<dbReference type="InterPro" id="IPR050796">
    <property type="entry name" value="SCF_F-box_component"/>
</dbReference>
<evidence type="ECO:0000259" key="1">
    <source>
        <dbReference type="PROSITE" id="PS50181"/>
    </source>
</evidence>
<dbReference type="InterPro" id="IPR001810">
    <property type="entry name" value="F-box_dom"/>
</dbReference>
<dbReference type="PANTHER" id="PTHR31672:SF13">
    <property type="entry name" value="F-BOX PROTEIN CPR30-LIKE"/>
    <property type="match status" value="1"/>
</dbReference>
<feature type="domain" description="F-box" evidence="1">
    <location>
        <begin position="15"/>
        <end position="60"/>
    </location>
</feature>
<organism evidence="2 3">
    <name type="scientific">Sesamum alatum</name>
    <dbReference type="NCBI Taxonomy" id="300844"/>
    <lineage>
        <taxon>Eukaryota</taxon>
        <taxon>Viridiplantae</taxon>
        <taxon>Streptophyta</taxon>
        <taxon>Embryophyta</taxon>
        <taxon>Tracheophyta</taxon>
        <taxon>Spermatophyta</taxon>
        <taxon>Magnoliopsida</taxon>
        <taxon>eudicotyledons</taxon>
        <taxon>Gunneridae</taxon>
        <taxon>Pentapetalae</taxon>
        <taxon>asterids</taxon>
        <taxon>lamiids</taxon>
        <taxon>Lamiales</taxon>
        <taxon>Pedaliaceae</taxon>
        <taxon>Sesamum</taxon>
    </lineage>
</organism>
<evidence type="ECO:0000313" key="3">
    <source>
        <dbReference type="Proteomes" id="UP001293254"/>
    </source>
</evidence>
<dbReference type="SUPFAM" id="SSF81383">
    <property type="entry name" value="F-box domain"/>
    <property type="match status" value="1"/>
</dbReference>
<reference evidence="2" key="2">
    <citation type="journal article" date="2024" name="Plant">
        <title>Genomic evolution and insights into agronomic trait innovations of Sesamum species.</title>
        <authorList>
            <person name="Miao H."/>
            <person name="Wang L."/>
            <person name="Qu L."/>
            <person name="Liu H."/>
            <person name="Sun Y."/>
            <person name="Le M."/>
            <person name="Wang Q."/>
            <person name="Wei S."/>
            <person name="Zheng Y."/>
            <person name="Lin W."/>
            <person name="Duan Y."/>
            <person name="Cao H."/>
            <person name="Xiong S."/>
            <person name="Wang X."/>
            <person name="Wei L."/>
            <person name="Li C."/>
            <person name="Ma Q."/>
            <person name="Ju M."/>
            <person name="Zhao R."/>
            <person name="Li G."/>
            <person name="Mu C."/>
            <person name="Tian Q."/>
            <person name="Mei H."/>
            <person name="Zhang T."/>
            <person name="Gao T."/>
            <person name="Zhang H."/>
        </authorList>
    </citation>
    <scope>NUCLEOTIDE SEQUENCE</scope>
    <source>
        <strain evidence="2">3651</strain>
    </source>
</reference>
<dbReference type="Pfam" id="PF00646">
    <property type="entry name" value="F-box"/>
    <property type="match status" value="1"/>
</dbReference>
<dbReference type="Proteomes" id="UP001293254">
    <property type="component" value="Unassembled WGS sequence"/>
</dbReference>
<accession>A0AAE2CK01</accession>
<dbReference type="NCBIfam" id="TIGR01640">
    <property type="entry name" value="F_box_assoc_1"/>
    <property type="match status" value="1"/>
</dbReference>
<dbReference type="Gene3D" id="1.20.1280.50">
    <property type="match status" value="1"/>
</dbReference>
<dbReference type="AlphaFoldDB" id="A0AAE2CK01"/>
<gene>
    <name evidence="2" type="ORF">Salat_1669500</name>
</gene>
<keyword evidence="3" id="KW-1185">Reference proteome</keyword>
<dbReference type="Pfam" id="PF08268">
    <property type="entry name" value="FBA_3"/>
    <property type="match status" value="1"/>
</dbReference>
<proteinExistence type="predicted"/>
<protein>
    <submittedName>
        <fullName evidence="2">F-box/kelch-repeat protein</fullName>
    </submittedName>
</protein>
<name>A0AAE2CK01_9LAMI</name>
<dbReference type="InterPro" id="IPR017451">
    <property type="entry name" value="F-box-assoc_interact_dom"/>
</dbReference>
<dbReference type="PANTHER" id="PTHR31672">
    <property type="entry name" value="BNACNNG10540D PROTEIN"/>
    <property type="match status" value="1"/>
</dbReference>
<sequence length="199" mass="22801">MENELNTIVAPAQDSWPLPNLPEEIIMQILLRLPVKSLLKFRCVSQSWRFLISSYNFAKAHIEVSTKNSKYADDRLIFGSRDLPVDLYTCSLRSIVEDVSSGSIYPMIDEISTLILWNPTTRKHRVLPESDKDLNLEYFGISIGFGYDELNDDYKVVELLSLERDMNVLEAQVKVYSLRNDSWKTLSNWPCGGTIDECG</sequence>
<dbReference type="InterPro" id="IPR013187">
    <property type="entry name" value="F-box-assoc_dom_typ3"/>
</dbReference>
<evidence type="ECO:0000313" key="2">
    <source>
        <dbReference type="EMBL" id="KAK4424759.1"/>
    </source>
</evidence>
<dbReference type="CDD" id="cd22157">
    <property type="entry name" value="F-box_AtFBW1-like"/>
    <property type="match status" value="1"/>
</dbReference>